<organism evidence="2 3">
    <name type="scientific">Effrenium voratum</name>
    <dbReference type="NCBI Taxonomy" id="2562239"/>
    <lineage>
        <taxon>Eukaryota</taxon>
        <taxon>Sar</taxon>
        <taxon>Alveolata</taxon>
        <taxon>Dinophyceae</taxon>
        <taxon>Suessiales</taxon>
        <taxon>Symbiodiniaceae</taxon>
        <taxon>Effrenium</taxon>
    </lineage>
</organism>
<evidence type="ECO:0000313" key="2">
    <source>
        <dbReference type="EMBL" id="CAJ1390653.1"/>
    </source>
</evidence>
<reference evidence="2" key="1">
    <citation type="submission" date="2023-08" db="EMBL/GenBank/DDBJ databases">
        <authorList>
            <person name="Chen Y."/>
            <person name="Shah S."/>
            <person name="Dougan E. K."/>
            <person name="Thang M."/>
            <person name="Chan C."/>
        </authorList>
    </citation>
    <scope>NUCLEOTIDE SEQUENCE</scope>
</reference>
<evidence type="ECO:0000256" key="1">
    <source>
        <dbReference type="SAM" id="MobiDB-lite"/>
    </source>
</evidence>
<proteinExistence type="predicted"/>
<dbReference type="EMBL" id="CAUJNA010002113">
    <property type="protein sequence ID" value="CAJ1390653.1"/>
    <property type="molecule type" value="Genomic_DNA"/>
</dbReference>
<feature type="region of interest" description="Disordered" evidence="1">
    <location>
        <begin position="1"/>
        <end position="30"/>
    </location>
</feature>
<comment type="caution">
    <text evidence="2">The sequence shown here is derived from an EMBL/GenBank/DDBJ whole genome shotgun (WGS) entry which is preliminary data.</text>
</comment>
<evidence type="ECO:0000313" key="3">
    <source>
        <dbReference type="Proteomes" id="UP001178507"/>
    </source>
</evidence>
<keyword evidence="3" id="KW-1185">Reference proteome</keyword>
<accession>A0AA36IQ72</accession>
<dbReference type="AlphaFoldDB" id="A0AA36IQ72"/>
<sequence>MEALGRGTPHRGNARQPAAARSPMRSGGCRMAPTLIRSRLANGTASPVLGQVMRSAPQRPGGPSPPPRANGNVYANGAHVHSTVAGKRSRRGEAQGTVVTSGQPGALMSVPTPIRSTSAPHLPGDPAKAVEQAPGQSQEGQGIMNHLPWLAAKRTTLLQLMAEWSQSQGECWTISRVS</sequence>
<feature type="region of interest" description="Disordered" evidence="1">
    <location>
        <begin position="53"/>
        <end position="110"/>
    </location>
</feature>
<gene>
    <name evidence="2" type="ORF">EVOR1521_LOCUS16011</name>
</gene>
<name>A0AA36IQ72_9DINO</name>
<protein>
    <submittedName>
        <fullName evidence="2">Uncharacterized protein</fullName>
    </submittedName>
</protein>
<dbReference type="Proteomes" id="UP001178507">
    <property type="component" value="Unassembled WGS sequence"/>
</dbReference>